<evidence type="ECO:0000256" key="7">
    <source>
        <dbReference type="ARBA" id="ARBA00023242"/>
    </source>
</evidence>
<evidence type="ECO:0000313" key="9">
    <source>
        <dbReference type="EMBL" id="KAL1492533.1"/>
    </source>
</evidence>
<evidence type="ECO:0000313" key="10">
    <source>
        <dbReference type="Proteomes" id="UP001566132"/>
    </source>
</evidence>
<organism evidence="9 10">
    <name type="scientific">Hypothenemus hampei</name>
    <name type="common">Coffee berry borer</name>
    <dbReference type="NCBI Taxonomy" id="57062"/>
    <lineage>
        <taxon>Eukaryota</taxon>
        <taxon>Metazoa</taxon>
        <taxon>Ecdysozoa</taxon>
        <taxon>Arthropoda</taxon>
        <taxon>Hexapoda</taxon>
        <taxon>Insecta</taxon>
        <taxon>Pterygota</taxon>
        <taxon>Neoptera</taxon>
        <taxon>Endopterygota</taxon>
        <taxon>Coleoptera</taxon>
        <taxon>Polyphaga</taxon>
        <taxon>Cucujiformia</taxon>
        <taxon>Curculionidae</taxon>
        <taxon>Scolytinae</taxon>
        <taxon>Hypothenemus</taxon>
    </lineage>
</organism>
<feature type="domain" description="DDE Tnp4" evidence="8">
    <location>
        <begin position="181"/>
        <end position="345"/>
    </location>
</feature>
<keyword evidence="7" id="KW-0539">Nucleus</keyword>
<dbReference type="GO" id="GO:0016787">
    <property type="term" value="F:hydrolase activity"/>
    <property type="evidence" value="ECO:0007669"/>
    <property type="project" value="UniProtKB-KW"/>
</dbReference>
<sequence>MIIERKLIICTASLIVMLMIEIKKRREKIIKKKRLWTKKWIEKRGAGKGILNMLNEELLVEDPLAYRNYLRMNNTTFEKLLGLLSNKIKKQDTQFRESISARCRLETTLRFLATGETFRSLMYSTRIHESSISRFVPEVCEAIYSSLKDIYLKTPNSPREWLKIAKEFEEIWQFPNCIGALDGKHITFRPPISAGSYYYNYKGNHSIVLLAMCDAAYKFTYYNVGINGRISDGGVFRESNLRKALDDGSLNLPPNQALPGRTSEIPFVLIADDAFPLTDRIMKPYPNRGLTDSQKIFNYRLCRARRMIENSFGILANRFRILLNPINLSPDKVEQISLACLALHNLLVSENSQPYLEMEDSHVPFSNKLNNQAGNRTTTRAHNIRNEFKNYFNSANGAVNWQDTAVRRSNM</sequence>
<evidence type="ECO:0000256" key="6">
    <source>
        <dbReference type="ARBA" id="ARBA00022801"/>
    </source>
</evidence>
<dbReference type="GO" id="GO:0046872">
    <property type="term" value="F:metal ion binding"/>
    <property type="evidence" value="ECO:0007669"/>
    <property type="project" value="UniProtKB-KW"/>
</dbReference>
<gene>
    <name evidence="9" type="ORF">ABEB36_010774</name>
</gene>
<protein>
    <recommendedName>
        <fullName evidence="8">DDE Tnp4 domain-containing protein</fullName>
    </recommendedName>
</protein>
<keyword evidence="10" id="KW-1185">Reference proteome</keyword>
<dbReference type="PANTHER" id="PTHR22930">
    <property type="match status" value="1"/>
</dbReference>
<dbReference type="InterPro" id="IPR027806">
    <property type="entry name" value="HARBI1_dom"/>
</dbReference>
<keyword evidence="4" id="KW-0540">Nuclease</keyword>
<comment type="caution">
    <text evidence="9">The sequence shown here is derived from an EMBL/GenBank/DDBJ whole genome shotgun (WGS) entry which is preliminary data.</text>
</comment>
<dbReference type="Proteomes" id="UP001566132">
    <property type="component" value="Unassembled WGS sequence"/>
</dbReference>
<name>A0ABD1ED02_HYPHA</name>
<dbReference type="InterPro" id="IPR045249">
    <property type="entry name" value="HARBI1-like"/>
</dbReference>
<proteinExistence type="inferred from homology"/>
<dbReference type="GO" id="GO:0005634">
    <property type="term" value="C:nucleus"/>
    <property type="evidence" value="ECO:0007669"/>
    <property type="project" value="UniProtKB-SubCell"/>
</dbReference>
<evidence type="ECO:0000256" key="2">
    <source>
        <dbReference type="ARBA" id="ARBA00004123"/>
    </source>
</evidence>
<dbReference type="GO" id="GO:0004518">
    <property type="term" value="F:nuclease activity"/>
    <property type="evidence" value="ECO:0007669"/>
    <property type="project" value="UniProtKB-KW"/>
</dbReference>
<comment type="cofactor">
    <cofactor evidence="1">
        <name>a divalent metal cation</name>
        <dbReference type="ChEBI" id="CHEBI:60240"/>
    </cofactor>
</comment>
<keyword evidence="6" id="KW-0378">Hydrolase</keyword>
<keyword evidence="5" id="KW-0479">Metal-binding</keyword>
<evidence type="ECO:0000256" key="5">
    <source>
        <dbReference type="ARBA" id="ARBA00022723"/>
    </source>
</evidence>
<evidence type="ECO:0000256" key="4">
    <source>
        <dbReference type="ARBA" id="ARBA00022722"/>
    </source>
</evidence>
<accession>A0ABD1ED02</accession>
<dbReference type="EMBL" id="JBDJPC010000008">
    <property type="protein sequence ID" value="KAL1492533.1"/>
    <property type="molecule type" value="Genomic_DNA"/>
</dbReference>
<dbReference type="Pfam" id="PF13359">
    <property type="entry name" value="DDE_Tnp_4"/>
    <property type="match status" value="1"/>
</dbReference>
<dbReference type="AlphaFoldDB" id="A0ABD1ED02"/>
<evidence type="ECO:0000259" key="8">
    <source>
        <dbReference type="Pfam" id="PF13359"/>
    </source>
</evidence>
<evidence type="ECO:0000256" key="1">
    <source>
        <dbReference type="ARBA" id="ARBA00001968"/>
    </source>
</evidence>
<reference evidence="9 10" key="1">
    <citation type="submission" date="2024-05" db="EMBL/GenBank/DDBJ databases">
        <title>Genetic variation in Jamaican populations of the coffee berry borer (Hypothenemus hampei).</title>
        <authorList>
            <person name="Errbii M."/>
            <person name="Myrie A."/>
        </authorList>
    </citation>
    <scope>NUCLEOTIDE SEQUENCE [LARGE SCALE GENOMIC DNA]</scope>
    <source>
        <strain evidence="9">JA-Hopewell-2020-01-JO</strain>
        <tissue evidence="9">Whole body</tissue>
    </source>
</reference>
<comment type="subcellular location">
    <subcellularLocation>
        <location evidence="2">Nucleus</location>
    </subcellularLocation>
</comment>
<evidence type="ECO:0000256" key="3">
    <source>
        <dbReference type="ARBA" id="ARBA00006958"/>
    </source>
</evidence>
<dbReference type="PANTHER" id="PTHR22930:SF269">
    <property type="entry name" value="NUCLEASE HARBI1-LIKE PROTEIN"/>
    <property type="match status" value="1"/>
</dbReference>
<comment type="similarity">
    <text evidence="3">Belongs to the HARBI1 family.</text>
</comment>